<organism evidence="1 2">
    <name type="scientific">Halobacteriovorax vibrionivorans</name>
    <dbReference type="NCBI Taxonomy" id="2152716"/>
    <lineage>
        <taxon>Bacteria</taxon>
        <taxon>Pseudomonadati</taxon>
        <taxon>Bdellovibrionota</taxon>
        <taxon>Bacteriovoracia</taxon>
        <taxon>Bacteriovoracales</taxon>
        <taxon>Halobacteriovoraceae</taxon>
        <taxon>Halobacteriovorax</taxon>
    </lineage>
</organism>
<sequence>MNSEKLFIELELSDINLKIRELVATKNKLKIWTNSQQVSSVLINGIDGNILTVEEGVHIQGEVMATFTLRQMSYFFKGEIDSDRITLKGKVYRSERREDMRFNVSYMTSSYLYFDVIDEEVQNEGPDNILHFNKAKNKEESFIKDFSSSLDDFPEFRGAKLVDVSNSGASFVMSLQDFKNYENKRFSIGTLVLEKKSFDIKNIQKVYDIDYVNFRLDNIPMKKIGVHFEAGEDLKNYLDELDDKSIILTSLDEEFNKYINQQSQE</sequence>
<gene>
    <name evidence="1" type="ORF">DAY19_03690</name>
</gene>
<dbReference type="Proteomes" id="UP000443582">
    <property type="component" value="Unassembled WGS sequence"/>
</dbReference>
<evidence type="ECO:0000313" key="2">
    <source>
        <dbReference type="Proteomes" id="UP000443582"/>
    </source>
</evidence>
<dbReference type="EMBL" id="QDKL01000001">
    <property type="protein sequence ID" value="RZF22888.1"/>
    <property type="molecule type" value="Genomic_DNA"/>
</dbReference>
<reference evidence="2" key="1">
    <citation type="journal article" date="2019" name="Int. J. Syst. Evol. Microbiol.">
        <title>Halobacteriovorax valvorus sp. nov., a novel prokaryotic predator isolated from coastal seawater of China.</title>
        <authorList>
            <person name="Chen M.-X."/>
        </authorList>
    </citation>
    <scope>NUCLEOTIDE SEQUENCE [LARGE SCALE GENOMIC DNA]</scope>
    <source>
        <strain evidence="2">BL9</strain>
    </source>
</reference>
<comment type="caution">
    <text evidence="1">The sequence shown here is derived from an EMBL/GenBank/DDBJ whole genome shotgun (WGS) entry which is preliminary data.</text>
</comment>
<name>A0ABY0IIV0_9BACT</name>
<dbReference type="RefSeq" id="WP_114705832.1">
    <property type="nucleotide sequence ID" value="NZ_QDKL01000001.1"/>
</dbReference>
<proteinExistence type="predicted"/>
<keyword evidence="2" id="KW-1185">Reference proteome</keyword>
<accession>A0ABY0IIV0</accession>
<evidence type="ECO:0000313" key="1">
    <source>
        <dbReference type="EMBL" id="RZF22888.1"/>
    </source>
</evidence>
<protein>
    <recommendedName>
        <fullName evidence="3">PilZ domain-containing protein</fullName>
    </recommendedName>
</protein>
<evidence type="ECO:0008006" key="3">
    <source>
        <dbReference type="Google" id="ProtNLM"/>
    </source>
</evidence>